<keyword evidence="3" id="KW-0132">Cell division</keyword>
<keyword evidence="9" id="KW-1185">Reference proteome</keyword>
<feature type="domain" description="ParB-like N-terminal" evidence="7">
    <location>
        <begin position="12"/>
        <end position="102"/>
    </location>
</feature>
<dbReference type="InterPro" id="IPR036086">
    <property type="entry name" value="ParB/Sulfiredoxin_sf"/>
</dbReference>
<proteinExistence type="inferred from homology"/>
<dbReference type="Proteomes" id="UP001486565">
    <property type="component" value="Chromosome"/>
</dbReference>
<dbReference type="PANTHER" id="PTHR33375">
    <property type="entry name" value="CHROMOSOME-PARTITIONING PROTEIN PARB-RELATED"/>
    <property type="match status" value="1"/>
</dbReference>
<gene>
    <name evidence="8" type="primary">noc</name>
    <name evidence="8" type="ORF">QBE51_09340</name>
</gene>
<sequence>MQIDQTKELKIQWIPVDKIRPNPYQPRKSFDKIALDELTNSIKEYGVMQPISVRMIGNSNYELVAGERRLRACKNAGMDVIPAVLIEVSDKDSAVLSLIENLQREELNFLEEADAYFNLMKDYGFTQEELARSVGKSQSTIANKLRLLKLSPAVKKLLLEHNLSERHARALIKLPDEDIQMEVLKKVIIQGLNVKKTEELVDQTIEKIMHQSEEKKEQKMKRYLRDIRLFTNTIQQAVDLIQQSGVEAQYTMEEKEDFYEIKIKIPMK</sequence>
<dbReference type="InterPro" id="IPR041468">
    <property type="entry name" value="HTH_ParB/Spo0J"/>
</dbReference>
<dbReference type="Pfam" id="PF17762">
    <property type="entry name" value="HTH_ParB"/>
    <property type="match status" value="1"/>
</dbReference>
<protein>
    <submittedName>
        <fullName evidence="8">Nucleoid occlusion protein</fullName>
    </submittedName>
</protein>
<dbReference type="Gene3D" id="3.90.1530.30">
    <property type="match status" value="1"/>
</dbReference>
<evidence type="ECO:0000256" key="5">
    <source>
        <dbReference type="ARBA" id="ARBA00023210"/>
    </source>
</evidence>
<keyword evidence="5" id="KW-0717">Septation</keyword>
<keyword evidence="6" id="KW-0131">Cell cycle</keyword>
<evidence type="ECO:0000256" key="3">
    <source>
        <dbReference type="ARBA" id="ARBA00022618"/>
    </source>
</evidence>
<organism evidence="8 9">
    <name type="scientific">Defluviitalea saccharophila</name>
    <dbReference type="NCBI Taxonomy" id="879970"/>
    <lineage>
        <taxon>Bacteria</taxon>
        <taxon>Bacillati</taxon>
        <taxon>Bacillota</taxon>
        <taxon>Clostridia</taxon>
        <taxon>Lachnospirales</taxon>
        <taxon>Defluviitaleaceae</taxon>
        <taxon>Defluviitalea</taxon>
    </lineage>
</organism>
<dbReference type="InterPro" id="IPR004437">
    <property type="entry name" value="ParB/RepB/Spo0J"/>
</dbReference>
<dbReference type="SUPFAM" id="SSF110849">
    <property type="entry name" value="ParB/Sulfiredoxin"/>
    <property type="match status" value="1"/>
</dbReference>
<dbReference type="SUPFAM" id="SSF109709">
    <property type="entry name" value="KorB DNA-binding domain-like"/>
    <property type="match status" value="1"/>
</dbReference>
<evidence type="ECO:0000256" key="2">
    <source>
        <dbReference type="ARBA" id="ARBA00022490"/>
    </source>
</evidence>
<accession>A0ABZ2Y111</accession>
<dbReference type="EMBL" id="CP121687">
    <property type="protein sequence ID" value="WZL69018.1"/>
    <property type="molecule type" value="Genomic_DNA"/>
</dbReference>
<keyword evidence="2" id="KW-0963">Cytoplasm</keyword>
<dbReference type="NCBIfam" id="TIGR00180">
    <property type="entry name" value="parB_part"/>
    <property type="match status" value="1"/>
</dbReference>
<reference evidence="8 9" key="1">
    <citation type="submission" date="2023-03" db="EMBL/GenBank/DDBJ databases">
        <title>Novel Species.</title>
        <authorList>
            <person name="Ma S."/>
        </authorList>
    </citation>
    <scope>NUCLEOTIDE SEQUENCE [LARGE SCALE GENOMIC DNA]</scope>
    <source>
        <strain evidence="8 9">LIND6LT2</strain>
    </source>
</reference>
<dbReference type="InterPro" id="IPR003115">
    <property type="entry name" value="ParB_N"/>
</dbReference>
<dbReference type="PANTHER" id="PTHR33375:SF8">
    <property type="entry name" value="NUCLEOID OCCLUSION PROTEIN"/>
    <property type="match status" value="1"/>
</dbReference>
<comment type="similarity">
    <text evidence="1">Belongs to the ParB family.</text>
</comment>
<dbReference type="InterPro" id="IPR050336">
    <property type="entry name" value="Chromosome_partition/occlusion"/>
</dbReference>
<dbReference type="NCBIfam" id="TIGR04285">
    <property type="entry name" value="nucleoid_noc"/>
    <property type="match status" value="1"/>
</dbReference>
<keyword evidence="4" id="KW-0238">DNA-binding</keyword>
<dbReference type="Gene3D" id="1.10.10.2830">
    <property type="match status" value="1"/>
</dbReference>
<name>A0ABZ2Y111_9FIRM</name>
<evidence type="ECO:0000313" key="9">
    <source>
        <dbReference type="Proteomes" id="UP001486565"/>
    </source>
</evidence>
<dbReference type="CDD" id="cd16393">
    <property type="entry name" value="SPO0J_N"/>
    <property type="match status" value="1"/>
</dbReference>
<evidence type="ECO:0000256" key="6">
    <source>
        <dbReference type="ARBA" id="ARBA00023306"/>
    </source>
</evidence>
<dbReference type="Pfam" id="PF02195">
    <property type="entry name" value="ParB_N"/>
    <property type="match status" value="1"/>
</dbReference>
<evidence type="ECO:0000259" key="7">
    <source>
        <dbReference type="SMART" id="SM00470"/>
    </source>
</evidence>
<evidence type="ECO:0000313" key="8">
    <source>
        <dbReference type="EMBL" id="WZL69018.1"/>
    </source>
</evidence>
<evidence type="ECO:0000256" key="4">
    <source>
        <dbReference type="ARBA" id="ARBA00023125"/>
    </source>
</evidence>
<dbReference type="InterPro" id="IPR023705">
    <property type="entry name" value="Nucleoid_occlusion_protein"/>
</dbReference>
<evidence type="ECO:0000256" key="1">
    <source>
        <dbReference type="ARBA" id="ARBA00006295"/>
    </source>
</evidence>
<dbReference type="SMART" id="SM00470">
    <property type="entry name" value="ParB"/>
    <property type="match status" value="1"/>
</dbReference>
<dbReference type="RefSeq" id="WP_341876022.1">
    <property type="nucleotide sequence ID" value="NZ_CP121687.1"/>
</dbReference>